<accession>A0A9Q8YHY8</accession>
<protein>
    <submittedName>
        <fullName evidence="3">Tripartite tricarboxylate transporter substrate-binding protein</fullName>
    </submittedName>
</protein>
<dbReference type="InterPro" id="IPR005064">
    <property type="entry name" value="BUG"/>
</dbReference>
<dbReference type="Proteomes" id="UP001055460">
    <property type="component" value="Plasmid pC"/>
</dbReference>
<keyword evidence="3" id="KW-0614">Plasmid</keyword>
<name>A0A9Q8YHY8_ENSAD</name>
<evidence type="ECO:0000313" key="4">
    <source>
        <dbReference type="Proteomes" id="UP001055460"/>
    </source>
</evidence>
<dbReference type="PANTHER" id="PTHR42928">
    <property type="entry name" value="TRICARBOXYLATE-BINDING PROTEIN"/>
    <property type="match status" value="1"/>
</dbReference>
<dbReference type="EMBL" id="CP098810">
    <property type="protein sequence ID" value="USJ28430.1"/>
    <property type="molecule type" value="Genomic_DNA"/>
</dbReference>
<dbReference type="SUPFAM" id="SSF53850">
    <property type="entry name" value="Periplasmic binding protein-like II"/>
    <property type="match status" value="1"/>
</dbReference>
<reference evidence="3" key="1">
    <citation type="submission" date="2022-06" db="EMBL/GenBank/DDBJ databases">
        <title>Physiological and biochemical characterization and genomic elucidation of a strain of the genus Ensifer adhaerens M8 that combines arsenic oxidation and chromium reduction.</title>
        <authorList>
            <person name="Li X."/>
            <person name="Yu c."/>
        </authorList>
    </citation>
    <scope>NUCLEOTIDE SEQUENCE</scope>
    <source>
        <strain evidence="3">M8</strain>
        <plasmid evidence="3">pC</plasmid>
    </source>
</reference>
<keyword evidence="2" id="KW-0732">Signal</keyword>
<gene>
    <name evidence="3" type="ORF">NE863_35415</name>
</gene>
<feature type="signal peptide" evidence="2">
    <location>
        <begin position="1"/>
        <end position="21"/>
    </location>
</feature>
<evidence type="ECO:0000256" key="2">
    <source>
        <dbReference type="SAM" id="SignalP"/>
    </source>
</evidence>
<dbReference type="InterPro" id="IPR042100">
    <property type="entry name" value="Bug_dom1"/>
</dbReference>
<dbReference type="Gene3D" id="3.40.190.150">
    <property type="entry name" value="Bordetella uptake gene, domain 1"/>
    <property type="match status" value="1"/>
</dbReference>
<dbReference type="PANTHER" id="PTHR42928:SF5">
    <property type="entry name" value="BLR1237 PROTEIN"/>
    <property type="match status" value="1"/>
</dbReference>
<dbReference type="AlphaFoldDB" id="A0A9Q8YHY8"/>
<dbReference type="RefSeq" id="WP_252161499.1">
    <property type="nucleotide sequence ID" value="NZ_CP098810.1"/>
</dbReference>
<sequence length="321" mass="33720">MKKVWCIALAVLGQMAVSAEAQEYPTRPVKVLTPLAAGSAVDVVARIVGEKMSSILGQQLYIENQPGAAGLIATRSGAAADPDGYTILAVNDSLLTALPNMSADAGYDPLTDFAPITQMVRINWALVANPDFPAKTVGEFIEAAKAKPDSIDYASGGKGSPQHIAMELFMQLTGTQLRHIPYKGATPAINDVVAGQVPVMFAALPTPLPFLESKQLQVLGTGAQKPLASVPGSQPVAEQGVPEYNYVTWAALIAPAKTPPEVLKRLSDAATAALADPGVRERLTGLGYEVVGNTPDQFAVELKKDFATMGEIIKKSGIKSN</sequence>
<organism evidence="3 4">
    <name type="scientific">Ensifer adhaerens</name>
    <name type="common">Sinorhizobium morelense</name>
    <dbReference type="NCBI Taxonomy" id="106592"/>
    <lineage>
        <taxon>Bacteria</taxon>
        <taxon>Pseudomonadati</taxon>
        <taxon>Pseudomonadota</taxon>
        <taxon>Alphaproteobacteria</taxon>
        <taxon>Hyphomicrobiales</taxon>
        <taxon>Rhizobiaceae</taxon>
        <taxon>Sinorhizobium/Ensifer group</taxon>
        <taxon>Ensifer</taxon>
    </lineage>
</organism>
<dbReference type="Pfam" id="PF03401">
    <property type="entry name" value="TctC"/>
    <property type="match status" value="1"/>
</dbReference>
<dbReference type="PIRSF" id="PIRSF017082">
    <property type="entry name" value="YflP"/>
    <property type="match status" value="1"/>
</dbReference>
<dbReference type="Gene3D" id="3.40.190.10">
    <property type="entry name" value="Periplasmic binding protein-like II"/>
    <property type="match status" value="1"/>
</dbReference>
<geneLocation type="plasmid" evidence="3 4">
    <name>pC</name>
</geneLocation>
<feature type="chain" id="PRO_5040278827" evidence="2">
    <location>
        <begin position="22"/>
        <end position="321"/>
    </location>
</feature>
<proteinExistence type="inferred from homology"/>
<comment type="similarity">
    <text evidence="1">Belongs to the UPF0065 (bug) family.</text>
</comment>
<evidence type="ECO:0000256" key="1">
    <source>
        <dbReference type="ARBA" id="ARBA00006987"/>
    </source>
</evidence>
<evidence type="ECO:0000313" key="3">
    <source>
        <dbReference type="EMBL" id="USJ28430.1"/>
    </source>
</evidence>